<dbReference type="InterPro" id="IPR023606">
    <property type="entry name" value="CoA-Trfase_III_dom_1_sf"/>
</dbReference>
<dbReference type="OrthoDB" id="9797653at2"/>
<comment type="caution">
    <text evidence="3">The sequence shown here is derived from an EMBL/GenBank/DDBJ whole genome shotgun (WGS) entry which is preliminary data.</text>
</comment>
<dbReference type="AlphaFoldDB" id="A0A4Q8AHS4"/>
<dbReference type="SUPFAM" id="SSF89796">
    <property type="entry name" value="CoA-transferase family III (CaiB/BaiF)"/>
    <property type="match status" value="1"/>
</dbReference>
<dbReference type="PANTHER" id="PTHR48207:SF3">
    <property type="entry name" value="SUCCINATE--HYDROXYMETHYLGLUTARATE COA-TRANSFERASE"/>
    <property type="match status" value="1"/>
</dbReference>
<evidence type="ECO:0000256" key="2">
    <source>
        <dbReference type="SAM" id="MobiDB-lite"/>
    </source>
</evidence>
<gene>
    <name evidence="3" type="ORF">EV380_2949</name>
</gene>
<sequence>MSGPATPPATGPLTGTTVLDLSRALAGPHAGMMLGDLGARVIKVESAAGDDTRRWGPPFVGPEDDPQATYFLSCNRNKESVSLDLKDDDGRATLEALVADADVLIENFRPGVMDRLGLGFERLHALNPALVILSISGFGHDGPESHRSGYDQILQGEAGLMSLTGSGPDDPQRVGVPIADLLAGMYGAYGVAAALAERERTGRGQVVRTSLLAAVVGVHAFQGTRATVAHEVPRAQGNHHPSIAPYGLFRCAGGQVQISVGSEKLWASFVEAFGLGDRVEGLETNAERVHRREDVIRIVEEAFAAYGPADLLARLDAAGVPAGKVRTLDEVYAWEQVASQHLRVDVDHPVLGPVTLPGPAVRFFGTNGAETTRLEHTPPPTLDQHGAAIRAAARGAADAGAGAAPAPATGGGR</sequence>
<dbReference type="GO" id="GO:0008410">
    <property type="term" value="F:CoA-transferase activity"/>
    <property type="evidence" value="ECO:0007669"/>
    <property type="project" value="TreeGrafter"/>
</dbReference>
<dbReference type="InterPro" id="IPR050483">
    <property type="entry name" value="CoA-transferase_III_domain"/>
</dbReference>
<accession>A0A4Q8AHS4</accession>
<proteinExistence type="predicted"/>
<feature type="region of interest" description="Disordered" evidence="2">
    <location>
        <begin position="394"/>
        <end position="413"/>
    </location>
</feature>
<dbReference type="Gene3D" id="3.40.50.10540">
    <property type="entry name" value="Crotonobetainyl-coa:carnitine coa-transferase, domain 1"/>
    <property type="match status" value="1"/>
</dbReference>
<dbReference type="Gene3D" id="3.30.1540.10">
    <property type="entry name" value="formyl-coa transferase, domain 3"/>
    <property type="match status" value="1"/>
</dbReference>
<dbReference type="Pfam" id="PF02515">
    <property type="entry name" value="CoA_transf_3"/>
    <property type="match status" value="1"/>
</dbReference>
<keyword evidence="1 3" id="KW-0808">Transferase</keyword>
<dbReference type="InterPro" id="IPR044855">
    <property type="entry name" value="CoA-Trfase_III_dom3_sf"/>
</dbReference>
<protein>
    <submittedName>
        <fullName evidence="3">Crotonobetainyl-CoA:carnitine CoA-transferase CaiB-like acyl-CoA transferase</fullName>
    </submittedName>
</protein>
<dbReference type="RefSeq" id="WP_130451727.1">
    <property type="nucleotide sequence ID" value="NZ_SHLA01000001.1"/>
</dbReference>
<name>A0A4Q8AHS4_9MICC</name>
<dbReference type="InterPro" id="IPR003673">
    <property type="entry name" value="CoA-Trfase_fam_III"/>
</dbReference>
<evidence type="ECO:0000313" key="4">
    <source>
        <dbReference type="Proteomes" id="UP000292685"/>
    </source>
</evidence>
<keyword evidence="4" id="KW-1185">Reference proteome</keyword>
<dbReference type="PANTHER" id="PTHR48207">
    <property type="entry name" value="SUCCINATE--HYDROXYMETHYLGLUTARATE COA-TRANSFERASE"/>
    <property type="match status" value="1"/>
</dbReference>
<dbReference type="EMBL" id="SHLA01000001">
    <property type="protein sequence ID" value="RZU63333.1"/>
    <property type="molecule type" value="Genomic_DNA"/>
</dbReference>
<organism evidence="3 4">
    <name type="scientific">Zhihengliuella halotolerans</name>
    <dbReference type="NCBI Taxonomy" id="370736"/>
    <lineage>
        <taxon>Bacteria</taxon>
        <taxon>Bacillati</taxon>
        <taxon>Actinomycetota</taxon>
        <taxon>Actinomycetes</taxon>
        <taxon>Micrococcales</taxon>
        <taxon>Micrococcaceae</taxon>
        <taxon>Zhihengliuella</taxon>
    </lineage>
</organism>
<reference evidence="3 4" key="1">
    <citation type="submission" date="2019-02" db="EMBL/GenBank/DDBJ databases">
        <title>Sequencing the genomes of 1000 actinobacteria strains.</title>
        <authorList>
            <person name="Klenk H.-P."/>
        </authorList>
    </citation>
    <scope>NUCLEOTIDE SEQUENCE [LARGE SCALE GENOMIC DNA]</scope>
    <source>
        <strain evidence="3 4">DSM 17364</strain>
    </source>
</reference>
<evidence type="ECO:0000256" key="1">
    <source>
        <dbReference type="ARBA" id="ARBA00022679"/>
    </source>
</evidence>
<evidence type="ECO:0000313" key="3">
    <source>
        <dbReference type="EMBL" id="RZU63333.1"/>
    </source>
</evidence>
<dbReference type="Proteomes" id="UP000292685">
    <property type="component" value="Unassembled WGS sequence"/>
</dbReference>